<reference evidence="2 3" key="1">
    <citation type="submission" date="2017-09" db="EMBL/GenBank/DDBJ databases">
        <title>Biodiversity and function of Thalassospira species in the particle-attached aromatic-hydrocarbon-degrading consortia from the surface seawater of the China South Sea.</title>
        <authorList>
            <person name="Dong C."/>
            <person name="Lai Q."/>
            <person name="Shao Z."/>
        </authorList>
    </citation>
    <scope>NUCLEOTIDE SEQUENCE [LARGE SCALE GENOMIC DNA]</scope>
    <source>
        <strain evidence="2 3">139Z-12</strain>
    </source>
</reference>
<dbReference type="Proteomes" id="UP000233332">
    <property type="component" value="Unassembled WGS sequence"/>
</dbReference>
<feature type="transmembrane region" description="Helical" evidence="1">
    <location>
        <begin position="12"/>
        <end position="30"/>
    </location>
</feature>
<keyword evidence="1" id="KW-1133">Transmembrane helix</keyword>
<gene>
    <name evidence="2" type="ORF">COO92_13060</name>
</gene>
<sequence length="73" mass="8180">MTPPRRLTERAFVLVLAAFFAWIPPLVGVFSLDGQIFGLPILFVYFFAGWAVLIALCAILTRSLRKVAQSERP</sequence>
<accession>A0A2N3L4E2</accession>
<dbReference type="RefSeq" id="WP_022731446.1">
    <property type="nucleotide sequence ID" value="NZ_NXGX01000005.1"/>
</dbReference>
<comment type="caution">
    <text evidence="2">The sequence shown here is derived from an EMBL/GenBank/DDBJ whole genome shotgun (WGS) entry which is preliminary data.</text>
</comment>
<keyword evidence="1" id="KW-0812">Transmembrane</keyword>
<protein>
    <recommendedName>
        <fullName evidence="4">DUF3311 domain-containing protein</fullName>
    </recommendedName>
</protein>
<keyword evidence="1" id="KW-0472">Membrane</keyword>
<keyword evidence="3" id="KW-1185">Reference proteome</keyword>
<evidence type="ECO:0000313" key="3">
    <source>
        <dbReference type="Proteomes" id="UP000233332"/>
    </source>
</evidence>
<evidence type="ECO:0008006" key="4">
    <source>
        <dbReference type="Google" id="ProtNLM"/>
    </source>
</evidence>
<dbReference type="EMBL" id="NXGX01000005">
    <property type="protein sequence ID" value="PKR57702.1"/>
    <property type="molecule type" value="Genomic_DNA"/>
</dbReference>
<dbReference type="GeneID" id="98671238"/>
<feature type="transmembrane region" description="Helical" evidence="1">
    <location>
        <begin position="36"/>
        <end position="60"/>
    </location>
</feature>
<proteinExistence type="predicted"/>
<organism evidence="2 3">
    <name type="scientific">Thalassospira lohafexi</name>
    <dbReference type="NCBI Taxonomy" id="744227"/>
    <lineage>
        <taxon>Bacteria</taxon>
        <taxon>Pseudomonadati</taxon>
        <taxon>Pseudomonadota</taxon>
        <taxon>Alphaproteobacteria</taxon>
        <taxon>Rhodospirillales</taxon>
        <taxon>Thalassospiraceae</taxon>
        <taxon>Thalassospira</taxon>
    </lineage>
</organism>
<dbReference type="AlphaFoldDB" id="A0A2N3L4E2"/>
<evidence type="ECO:0000256" key="1">
    <source>
        <dbReference type="SAM" id="Phobius"/>
    </source>
</evidence>
<name>A0A2N3L4E2_9PROT</name>
<evidence type="ECO:0000313" key="2">
    <source>
        <dbReference type="EMBL" id="PKR57702.1"/>
    </source>
</evidence>